<evidence type="ECO:0000256" key="3">
    <source>
        <dbReference type="ARBA" id="ARBA00010088"/>
    </source>
</evidence>
<keyword evidence="4 8" id="KW-0031">Aminopeptidase</keyword>
<evidence type="ECO:0000256" key="2">
    <source>
        <dbReference type="ARBA" id="ARBA00004496"/>
    </source>
</evidence>
<protein>
    <recommendedName>
        <fullName evidence="8">Proline iminopeptidase</fullName>
        <shortName evidence="8">PIP</shortName>
        <ecNumber evidence="8">3.4.11.5</ecNumber>
    </recommendedName>
    <alternativeName>
        <fullName evidence="8">Prolyl aminopeptidase</fullName>
    </alternativeName>
</protein>
<feature type="active site" description="Proton donor" evidence="9">
    <location>
        <position position="282"/>
    </location>
</feature>
<sequence>MALPSDHPGYTHEDAFDEGFLAVGSIHQLYYSQYGKQDGKPVLFLHGGPGGQTSKSNTSYFNPAMYRVVLFDQRGAGKSTPNAEIRDNTTQHILDDIEVLRKQLGIAKWHTVFGGSWGSTLALLYAQEELDWSRRSGAARIFPDFFDKFINYLPEEDRENPYPAYYKLLTSEDREIRLAAARRWNTWDISIGSLLPNVALLEKIKDDNWSLAHAVLECHYFVHGAWLEEGQILKKSNIDRIRHIPTTIIQGRYDIVCPPQTAYDLHQAWPESKLYWIQDAGHSASEPGIRNKLMDVSDEYAQL</sequence>
<accession>A0A8H4WAB7</accession>
<feature type="active site" evidence="9">
    <location>
        <position position="254"/>
    </location>
</feature>
<keyword evidence="6 8" id="KW-0645">Protease</keyword>
<dbReference type="GO" id="GO:0006508">
    <property type="term" value="P:proteolysis"/>
    <property type="evidence" value="ECO:0007669"/>
    <property type="project" value="UniProtKB-KW"/>
</dbReference>
<dbReference type="InterPro" id="IPR002410">
    <property type="entry name" value="Peptidase_S33"/>
</dbReference>
<evidence type="ECO:0000256" key="5">
    <source>
        <dbReference type="ARBA" id="ARBA00022490"/>
    </source>
</evidence>
<comment type="similarity">
    <text evidence="3 8">Belongs to the peptidase S33 family.</text>
</comment>
<evidence type="ECO:0000256" key="8">
    <source>
        <dbReference type="PIRNR" id="PIRNR006431"/>
    </source>
</evidence>
<evidence type="ECO:0000313" key="12">
    <source>
        <dbReference type="Proteomes" id="UP000566819"/>
    </source>
</evidence>
<keyword evidence="7 8" id="KW-0378">Hydrolase</keyword>
<dbReference type="EMBL" id="JAAMPI010000053">
    <property type="protein sequence ID" value="KAF4636689.1"/>
    <property type="molecule type" value="Genomic_DNA"/>
</dbReference>
<dbReference type="Pfam" id="PF00561">
    <property type="entry name" value="Abhydrolase_1"/>
    <property type="match status" value="2"/>
</dbReference>
<evidence type="ECO:0000259" key="10">
    <source>
        <dbReference type="Pfam" id="PF00561"/>
    </source>
</evidence>
<dbReference type="Gene3D" id="3.40.50.1820">
    <property type="entry name" value="alpha/beta hydrolase"/>
    <property type="match status" value="2"/>
</dbReference>
<comment type="catalytic activity">
    <reaction evidence="1 8">
        <text>Release of N-terminal proline from a peptide.</text>
        <dbReference type="EC" id="3.4.11.5"/>
    </reaction>
</comment>
<dbReference type="PIRSF" id="PIRSF006431">
    <property type="entry name" value="Pept_S33"/>
    <property type="match status" value="1"/>
</dbReference>
<keyword evidence="5 8" id="KW-0963">Cytoplasm</keyword>
<organism evidence="11 12">
    <name type="scientific">Cudoniella acicularis</name>
    <dbReference type="NCBI Taxonomy" id="354080"/>
    <lineage>
        <taxon>Eukaryota</taxon>
        <taxon>Fungi</taxon>
        <taxon>Dikarya</taxon>
        <taxon>Ascomycota</taxon>
        <taxon>Pezizomycotina</taxon>
        <taxon>Leotiomycetes</taxon>
        <taxon>Helotiales</taxon>
        <taxon>Tricladiaceae</taxon>
        <taxon>Cudoniella</taxon>
    </lineage>
</organism>
<reference evidence="11 12" key="1">
    <citation type="submission" date="2020-03" db="EMBL/GenBank/DDBJ databases">
        <title>Draft Genome Sequence of Cudoniella acicularis.</title>
        <authorList>
            <person name="Buettner E."/>
            <person name="Kellner H."/>
        </authorList>
    </citation>
    <scope>NUCLEOTIDE SEQUENCE [LARGE SCALE GENOMIC DNA]</scope>
    <source>
        <strain evidence="11 12">DSM 108380</strain>
    </source>
</reference>
<feature type="active site" description="Nucleophile" evidence="9">
    <location>
        <position position="116"/>
    </location>
</feature>
<dbReference type="SUPFAM" id="SSF53474">
    <property type="entry name" value="alpha/beta-Hydrolases"/>
    <property type="match status" value="1"/>
</dbReference>
<gene>
    <name evidence="11" type="ORF">G7Y89_g1378</name>
</gene>
<dbReference type="OrthoDB" id="10249433at2759"/>
<dbReference type="EC" id="3.4.11.5" evidence="8"/>
<dbReference type="PANTHER" id="PTHR43722:SF1">
    <property type="entry name" value="PROLINE IMINOPEPTIDASE"/>
    <property type="match status" value="1"/>
</dbReference>
<evidence type="ECO:0000256" key="1">
    <source>
        <dbReference type="ARBA" id="ARBA00001585"/>
    </source>
</evidence>
<feature type="domain" description="AB hydrolase-1" evidence="10">
    <location>
        <begin position="40"/>
        <end position="128"/>
    </location>
</feature>
<evidence type="ECO:0000256" key="9">
    <source>
        <dbReference type="PIRSR" id="PIRSR006431-1"/>
    </source>
</evidence>
<dbReference type="InterPro" id="IPR005944">
    <property type="entry name" value="Pro_iminopeptidase"/>
</dbReference>
<dbReference type="InterPro" id="IPR029058">
    <property type="entry name" value="AB_hydrolase_fold"/>
</dbReference>
<proteinExistence type="inferred from homology"/>
<name>A0A8H4WAB7_9HELO</name>
<dbReference type="PRINTS" id="PR00793">
    <property type="entry name" value="PROAMNOPTASE"/>
</dbReference>
<comment type="caution">
    <text evidence="11">The sequence shown here is derived from an EMBL/GenBank/DDBJ whole genome shotgun (WGS) entry which is preliminary data.</text>
</comment>
<dbReference type="AlphaFoldDB" id="A0A8H4WAB7"/>
<dbReference type="GO" id="GO:0005737">
    <property type="term" value="C:cytoplasm"/>
    <property type="evidence" value="ECO:0007669"/>
    <property type="project" value="UniProtKB-SubCell"/>
</dbReference>
<evidence type="ECO:0000256" key="4">
    <source>
        <dbReference type="ARBA" id="ARBA00022438"/>
    </source>
</evidence>
<dbReference type="PANTHER" id="PTHR43722">
    <property type="entry name" value="PROLINE IMINOPEPTIDASE"/>
    <property type="match status" value="1"/>
</dbReference>
<dbReference type="GO" id="GO:0004177">
    <property type="term" value="F:aminopeptidase activity"/>
    <property type="evidence" value="ECO:0007669"/>
    <property type="project" value="UniProtKB-UniRule"/>
</dbReference>
<feature type="domain" description="AB hydrolase-1" evidence="10">
    <location>
        <begin position="222"/>
        <end position="285"/>
    </location>
</feature>
<evidence type="ECO:0000256" key="6">
    <source>
        <dbReference type="ARBA" id="ARBA00022670"/>
    </source>
</evidence>
<evidence type="ECO:0000256" key="7">
    <source>
        <dbReference type="ARBA" id="ARBA00022801"/>
    </source>
</evidence>
<dbReference type="InterPro" id="IPR000073">
    <property type="entry name" value="AB_hydrolase_1"/>
</dbReference>
<dbReference type="Proteomes" id="UP000566819">
    <property type="component" value="Unassembled WGS sequence"/>
</dbReference>
<evidence type="ECO:0000313" key="11">
    <source>
        <dbReference type="EMBL" id="KAF4636689.1"/>
    </source>
</evidence>
<comment type="subcellular location">
    <subcellularLocation>
        <location evidence="2 8">Cytoplasm</location>
    </subcellularLocation>
</comment>
<keyword evidence="12" id="KW-1185">Reference proteome</keyword>